<reference evidence="2 3" key="1">
    <citation type="submission" date="2021-01" db="EMBL/GenBank/DDBJ databases">
        <title>Whole genome shotgun sequence of Planotetraspora phitsanulokensis NBRC 104273.</title>
        <authorList>
            <person name="Komaki H."/>
            <person name="Tamura T."/>
        </authorList>
    </citation>
    <scope>NUCLEOTIDE SEQUENCE [LARGE SCALE GENOMIC DNA]</scope>
    <source>
        <strain evidence="2 3">NBRC 104273</strain>
    </source>
</reference>
<protein>
    <submittedName>
        <fullName evidence="2">Uncharacterized protein</fullName>
    </submittedName>
</protein>
<evidence type="ECO:0000256" key="1">
    <source>
        <dbReference type="SAM" id="MobiDB-lite"/>
    </source>
</evidence>
<dbReference type="Proteomes" id="UP000622547">
    <property type="component" value="Unassembled WGS sequence"/>
</dbReference>
<sequence length="75" mass="7921">MVTARPRGAGKGDAGKGKGRPIALSARRQVTVGKRRRGNTGAESRRAIGRPGIASAGQEPTSAKIWKRLPDVSWT</sequence>
<evidence type="ECO:0000313" key="3">
    <source>
        <dbReference type="Proteomes" id="UP000622547"/>
    </source>
</evidence>
<gene>
    <name evidence="2" type="ORF">Pph01_42960</name>
</gene>
<dbReference type="EMBL" id="BOOP01000020">
    <property type="protein sequence ID" value="GII39293.1"/>
    <property type="molecule type" value="Genomic_DNA"/>
</dbReference>
<accession>A0A8J3U642</accession>
<keyword evidence="3" id="KW-1185">Reference proteome</keyword>
<feature type="region of interest" description="Disordered" evidence="1">
    <location>
        <begin position="1"/>
        <end position="75"/>
    </location>
</feature>
<proteinExistence type="predicted"/>
<comment type="caution">
    <text evidence="2">The sequence shown here is derived from an EMBL/GenBank/DDBJ whole genome shotgun (WGS) entry which is preliminary data.</text>
</comment>
<organism evidence="2 3">
    <name type="scientific">Planotetraspora phitsanulokensis</name>
    <dbReference type="NCBI Taxonomy" id="575192"/>
    <lineage>
        <taxon>Bacteria</taxon>
        <taxon>Bacillati</taxon>
        <taxon>Actinomycetota</taxon>
        <taxon>Actinomycetes</taxon>
        <taxon>Streptosporangiales</taxon>
        <taxon>Streptosporangiaceae</taxon>
        <taxon>Planotetraspora</taxon>
    </lineage>
</organism>
<name>A0A8J3U642_9ACTN</name>
<dbReference type="AlphaFoldDB" id="A0A8J3U642"/>
<evidence type="ECO:0000313" key="2">
    <source>
        <dbReference type="EMBL" id="GII39293.1"/>
    </source>
</evidence>